<dbReference type="Gene3D" id="3.20.20.150">
    <property type="entry name" value="Divalent-metal-dependent TIM barrel enzymes"/>
    <property type="match status" value="1"/>
</dbReference>
<reference evidence="1 2" key="1">
    <citation type="submission" date="2020-04" db="EMBL/GenBank/DDBJ databases">
        <authorList>
            <person name="De Canck E."/>
        </authorList>
    </citation>
    <scope>NUCLEOTIDE SEQUENCE [LARGE SCALE GENOMIC DNA]</scope>
    <source>
        <strain evidence="1 2">LMG 27177</strain>
    </source>
</reference>
<protein>
    <submittedName>
        <fullName evidence="1">Uncharacterized protein</fullName>
    </submittedName>
</protein>
<proteinExistence type="predicted"/>
<dbReference type="AlphaFoldDB" id="A0A6J5GWJ0"/>
<evidence type="ECO:0000313" key="2">
    <source>
        <dbReference type="Proteomes" id="UP000494252"/>
    </source>
</evidence>
<sequence>MVVKLMEPRKFAMTQAVDIVIVASAFGVDAVRAGGHLKWAQASKRAGAAGFEVRRELFADEADAAAPRLRALGEALVGLGLWAVYSTPALLYTSDGRLDVAALRLALDEAAALGARVVKLQLGGFAGDAHGAAIAAQMDGAHVRLVVENGQLAEGGSLAQFTGLFDALAREGRGGLLGMTFDIGNWAWRGVAPLDAARLLALHVDYIHCKTTVGEGARRFPAAPAADDERFIAVLERLPRDVPRGIEFPFDASRLEADAAHYVGWLAAVSTESAAKATPRSHA</sequence>
<evidence type="ECO:0000313" key="1">
    <source>
        <dbReference type="EMBL" id="CAB3808261.1"/>
    </source>
</evidence>
<organism evidence="1 2">
    <name type="scientific">Paraburkholderia fynbosensis</name>
    <dbReference type="NCBI Taxonomy" id="1200993"/>
    <lineage>
        <taxon>Bacteria</taxon>
        <taxon>Pseudomonadati</taxon>
        <taxon>Pseudomonadota</taxon>
        <taxon>Betaproteobacteria</taxon>
        <taxon>Burkholderiales</taxon>
        <taxon>Burkholderiaceae</taxon>
        <taxon>Paraburkholderia</taxon>
    </lineage>
</organism>
<keyword evidence="2" id="KW-1185">Reference proteome</keyword>
<name>A0A6J5GWJ0_9BURK</name>
<dbReference type="EMBL" id="CADIKI010000026">
    <property type="protein sequence ID" value="CAB3808261.1"/>
    <property type="molecule type" value="Genomic_DNA"/>
</dbReference>
<dbReference type="InterPro" id="IPR036237">
    <property type="entry name" value="Xyl_isomerase-like_sf"/>
</dbReference>
<dbReference type="SUPFAM" id="SSF51658">
    <property type="entry name" value="Xylose isomerase-like"/>
    <property type="match status" value="1"/>
</dbReference>
<gene>
    <name evidence="1" type="ORF">LMG27177_06508</name>
</gene>
<dbReference type="Proteomes" id="UP000494252">
    <property type="component" value="Unassembled WGS sequence"/>
</dbReference>
<accession>A0A6J5GWJ0</accession>